<dbReference type="SUPFAM" id="SSF75304">
    <property type="entry name" value="Amidase signature (AS) enzymes"/>
    <property type="match status" value="1"/>
</dbReference>
<organism evidence="3 4">
    <name type="scientific">Paracidovorax cattleyae</name>
    <dbReference type="NCBI Taxonomy" id="80868"/>
    <lineage>
        <taxon>Bacteria</taxon>
        <taxon>Pseudomonadati</taxon>
        <taxon>Pseudomonadota</taxon>
        <taxon>Betaproteobacteria</taxon>
        <taxon>Burkholderiales</taxon>
        <taxon>Comamonadaceae</taxon>
        <taxon>Paracidovorax</taxon>
    </lineage>
</organism>
<keyword evidence="3" id="KW-0808">Transferase</keyword>
<dbReference type="InterPro" id="IPR036928">
    <property type="entry name" value="AS_sf"/>
</dbReference>
<feature type="domain" description="Amidase" evidence="2">
    <location>
        <begin position="32"/>
        <end position="452"/>
    </location>
</feature>
<dbReference type="EMBL" id="FNJL01000025">
    <property type="protein sequence ID" value="SDP76174.1"/>
    <property type="molecule type" value="Genomic_DNA"/>
</dbReference>
<gene>
    <name evidence="3" type="ORF">SAMN04489708_1255</name>
</gene>
<dbReference type="Gene3D" id="3.90.1300.10">
    <property type="entry name" value="Amidase signature (AS) domain"/>
    <property type="match status" value="1"/>
</dbReference>
<proteinExistence type="predicted"/>
<feature type="compositionally biased region" description="Low complexity" evidence="1">
    <location>
        <begin position="510"/>
        <end position="522"/>
    </location>
</feature>
<dbReference type="PANTHER" id="PTHR11895">
    <property type="entry name" value="TRANSAMIDASE"/>
    <property type="match status" value="1"/>
</dbReference>
<reference evidence="4" key="1">
    <citation type="submission" date="2016-10" db="EMBL/GenBank/DDBJ databases">
        <authorList>
            <person name="Varghese N."/>
            <person name="Submissions S."/>
        </authorList>
    </citation>
    <scope>NUCLEOTIDE SEQUENCE [LARGE SCALE GENOMIC DNA]</scope>
    <source>
        <strain evidence="4">DSM 17101</strain>
    </source>
</reference>
<accession>A0A1H0VCV9</accession>
<dbReference type="Pfam" id="PF01425">
    <property type="entry name" value="Amidase"/>
    <property type="match status" value="1"/>
</dbReference>
<protein>
    <submittedName>
        <fullName evidence="3">Asp-tRNAAsn/Glu-tRNAGln amidotransferase A subunit</fullName>
    </submittedName>
</protein>
<dbReference type="GO" id="GO:0016740">
    <property type="term" value="F:transferase activity"/>
    <property type="evidence" value="ECO:0007669"/>
    <property type="project" value="UniProtKB-KW"/>
</dbReference>
<evidence type="ECO:0000256" key="1">
    <source>
        <dbReference type="SAM" id="MobiDB-lite"/>
    </source>
</evidence>
<feature type="region of interest" description="Disordered" evidence="1">
    <location>
        <begin position="496"/>
        <end position="522"/>
    </location>
</feature>
<dbReference type="Proteomes" id="UP000199317">
    <property type="component" value="Unassembled WGS sequence"/>
</dbReference>
<keyword evidence="4" id="KW-1185">Reference proteome</keyword>
<evidence type="ECO:0000313" key="3">
    <source>
        <dbReference type="EMBL" id="SDP76174.1"/>
    </source>
</evidence>
<dbReference type="PANTHER" id="PTHR11895:SF76">
    <property type="entry name" value="INDOLEACETAMIDE HYDROLASE"/>
    <property type="match status" value="1"/>
</dbReference>
<name>A0A1H0VCV9_9BURK</name>
<dbReference type="AlphaFoldDB" id="A0A1H0VCV9"/>
<evidence type="ECO:0000313" key="4">
    <source>
        <dbReference type="Proteomes" id="UP000199317"/>
    </source>
</evidence>
<dbReference type="RefSeq" id="WP_092837069.1">
    <property type="nucleotide sequence ID" value="NZ_CP028290.1"/>
</dbReference>
<evidence type="ECO:0000259" key="2">
    <source>
        <dbReference type="Pfam" id="PF01425"/>
    </source>
</evidence>
<dbReference type="InterPro" id="IPR000120">
    <property type="entry name" value="Amidase"/>
</dbReference>
<dbReference type="InterPro" id="IPR023631">
    <property type="entry name" value="Amidase_dom"/>
</dbReference>
<dbReference type="OrthoDB" id="8576090at2"/>
<sequence length="522" mass="55525">MTQTTSSSASLVELTAPELRHRIARREISPVELLEACIARIEAINPYVNAITATCYDRARGEAREAERAVLRGDALGLLHGLPLGVKDLEATQGLLTTYGSQIYREHIPAEDNVLVARLRRAGAIVTGKTNIPEMGAGANSRNTVWGATGNPFDPRLNAGGSSGGSAAALACDMLPVCTGSDTGGSLRIPAAKCGVVGFRPSPGVVPSSRKLLGWTPISVVGPMGRTVEEACLQLAATAGMSAGDPLSYPLDPAAFLSLPEVDLSTLRVGYTEDFGTCAVDDGIRATFRGKIAAMRHLFRSCDPIALDLGDVHRCFDVLRAEAFVAGTREAYERDPSSLGPNTRANYEMGAAMTLIDSAWAQAEQTRILARFQQAFESFDVILAPTTPVSPFPWTELYASHINGEPQANYYRWLALTYVTTLTTHPALSLPCGRDGRDMPFGLQVVGRFRDDLGTLATGRAMEQAFAGIRELQRPRPALERLAPVEPALKSLVTIAPGARDARGEPRPDGAGSQGAAQASAV</sequence>